<sequence>VHMAHPAHTQAQSHVPNVSVQARRAMRAGKVKVLLPATQSLQYGVGARSHQPVLLQDRKGNQQRAATHEPTTARMSGFVRIASVIRAPMAVGGVTAGCGTRSSRTPSAVSLRIHSTASTPALYTSIGAADKGSSAYSRSSRHAVGCRAHTPLRHTRAEHTPARGKKALQLHVSHKS</sequence>
<dbReference type="Proteomes" id="UP000283634">
    <property type="component" value="Unassembled WGS sequence"/>
</dbReference>
<evidence type="ECO:0000313" key="2">
    <source>
        <dbReference type="EMBL" id="RNF10736.1"/>
    </source>
</evidence>
<organism evidence="2 3">
    <name type="scientific">Trypanosoma rangeli</name>
    <dbReference type="NCBI Taxonomy" id="5698"/>
    <lineage>
        <taxon>Eukaryota</taxon>
        <taxon>Discoba</taxon>
        <taxon>Euglenozoa</taxon>
        <taxon>Kinetoplastea</taxon>
        <taxon>Metakinetoplastina</taxon>
        <taxon>Trypanosomatida</taxon>
        <taxon>Trypanosomatidae</taxon>
        <taxon>Trypanosoma</taxon>
        <taxon>Herpetosoma</taxon>
    </lineage>
</organism>
<dbReference type="RefSeq" id="XP_029241733.1">
    <property type="nucleotide sequence ID" value="XM_029378349.1"/>
</dbReference>
<dbReference type="EMBL" id="MKGL01000027">
    <property type="protein sequence ID" value="RNF10736.1"/>
    <property type="molecule type" value="Genomic_DNA"/>
</dbReference>
<keyword evidence="3" id="KW-1185">Reference proteome</keyword>
<reference evidence="2 3" key="1">
    <citation type="journal article" date="2018" name="BMC Genomics">
        <title>Genomic comparison of Trypanosoma conorhini and Trypanosoma rangeli to Trypanosoma cruzi strains of high and low virulence.</title>
        <authorList>
            <person name="Bradwell K.R."/>
            <person name="Koparde V.N."/>
            <person name="Matveyev A.V."/>
            <person name="Serrano M.G."/>
            <person name="Alves J.M."/>
            <person name="Parikh H."/>
            <person name="Huang B."/>
            <person name="Lee V."/>
            <person name="Espinosa-Alvarez O."/>
            <person name="Ortiz P.A."/>
            <person name="Costa-Martins A.G."/>
            <person name="Teixeira M.M."/>
            <person name="Buck G.A."/>
        </authorList>
    </citation>
    <scope>NUCLEOTIDE SEQUENCE [LARGE SCALE GENOMIC DNA]</scope>
    <source>
        <strain evidence="2 3">AM80</strain>
    </source>
</reference>
<feature type="non-terminal residue" evidence="2">
    <location>
        <position position="1"/>
    </location>
</feature>
<evidence type="ECO:0000313" key="3">
    <source>
        <dbReference type="Proteomes" id="UP000283634"/>
    </source>
</evidence>
<proteinExistence type="predicted"/>
<name>A0A3R7N078_TRYRA</name>
<gene>
    <name evidence="2" type="ORF">TraAM80_01297</name>
</gene>
<dbReference type="GeneID" id="40325230"/>
<dbReference type="AlphaFoldDB" id="A0A3R7N078"/>
<evidence type="ECO:0000256" key="1">
    <source>
        <dbReference type="SAM" id="MobiDB-lite"/>
    </source>
</evidence>
<protein>
    <submittedName>
        <fullName evidence="2">Uncharacterized protein</fullName>
    </submittedName>
</protein>
<accession>A0A3R7N078</accession>
<comment type="caution">
    <text evidence="2">The sequence shown here is derived from an EMBL/GenBank/DDBJ whole genome shotgun (WGS) entry which is preliminary data.</text>
</comment>
<feature type="compositionally biased region" description="Basic residues" evidence="1">
    <location>
        <begin position="162"/>
        <end position="176"/>
    </location>
</feature>
<feature type="region of interest" description="Disordered" evidence="1">
    <location>
        <begin position="151"/>
        <end position="176"/>
    </location>
</feature>